<evidence type="ECO:0000256" key="3">
    <source>
        <dbReference type="ARBA" id="ARBA00005300"/>
    </source>
</evidence>
<evidence type="ECO:0000256" key="2">
    <source>
        <dbReference type="ARBA" id="ARBA00001946"/>
    </source>
</evidence>
<dbReference type="Gene3D" id="3.40.970.10">
    <property type="entry name" value="Ribonuclease H1, N-terminal domain"/>
    <property type="match status" value="1"/>
</dbReference>
<dbReference type="PANTHER" id="PTHR10642">
    <property type="entry name" value="RIBONUCLEASE H1"/>
    <property type="match status" value="1"/>
</dbReference>
<keyword evidence="12" id="KW-1185">Reference proteome</keyword>
<dbReference type="Pfam" id="PF00075">
    <property type="entry name" value="RNase_H"/>
    <property type="match status" value="1"/>
</dbReference>
<name>A0A316UAP6_9BASI</name>
<gene>
    <name evidence="11" type="ORF">BCV69DRAFT_173168</name>
</gene>
<evidence type="ECO:0000256" key="4">
    <source>
        <dbReference type="ARBA" id="ARBA00012180"/>
    </source>
</evidence>
<evidence type="ECO:0000259" key="10">
    <source>
        <dbReference type="PROSITE" id="PS50879"/>
    </source>
</evidence>
<proteinExistence type="inferred from homology"/>
<dbReference type="InterPro" id="IPR002156">
    <property type="entry name" value="RNaseH_domain"/>
</dbReference>
<evidence type="ECO:0000256" key="9">
    <source>
        <dbReference type="ARBA" id="ARBA00022842"/>
    </source>
</evidence>
<dbReference type="FunFam" id="3.40.970.10:FF:000001">
    <property type="entry name" value="Ribonuclease H1"/>
    <property type="match status" value="1"/>
</dbReference>
<dbReference type="PANTHER" id="PTHR10642:SF26">
    <property type="entry name" value="RIBONUCLEASE H1"/>
    <property type="match status" value="1"/>
</dbReference>
<protein>
    <recommendedName>
        <fullName evidence="4">ribonuclease H</fullName>
        <ecNumber evidence="4">3.1.26.4</ecNumber>
    </recommendedName>
</protein>
<evidence type="ECO:0000256" key="1">
    <source>
        <dbReference type="ARBA" id="ARBA00000077"/>
    </source>
</evidence>
<keyword evidence="5" id="KW-0540">Nuclease</keyword>
<evidence type="ECO:0000313" key="12">
    <source>
        <dbReference type="Proteomes" id="UP000245942"/>
    </source>
</evidence>
<evidence type="ECO:0000256" key="8">
    <source>
        <dbReference type="ARBA" id="ARBA00022801"/>
    </source>
</evidence>
<dbReference type="GO" id="GO:0004523">
    <property type="term" value="F:RNA-DNA hybrid ribonuclease activity"/>
    <property type="evidence" value="ECO:0007669"/>
    <property type="project" value="UniProtKB-EC"/>
</dbReference>
<dbReference type="EMBL" id="KZ819325">
    <property type="protein sequence ID" value="PWN21541.1"/>
    <property type="molecule type" value="Genomic_DNA"/>
</dbReference>
<dbReference type="SUPFAM" id="SSF55658">
    <property type="entry name" value="L9 N-domain-like"/>
    <property type="match status" value="1"/>
</dbReference>
<dbReference type="PROSITE" id="PS50879">
    <property type="entry name" value="RNASE_H_1"/>
    <property type="match status" value="1"/>
</dbReference>
<dbReference type="InterPro" id="IPR036397">
    <property type="entry name" value="RNaseH_sf"/>
</dbReference>
<comment type="cofactor">
    <cofactor evidence="2">
        <name>Mg(2+)</name>
        <dbReference type="ChEBI" id="CHEBI:18420"/>
    </cofactor>
</comment>
<dbReference type="STRING" id="1684307.A0A316UAP6"/>
<evidence type="ECO:0000256" key="5">
    <source>
        <dbReference type="ARBA" id="ARBA00022722"/>
    </source>
</evidence>
<dbReference type="OrthoDB" id="245563at2759"/>
<sequence>MARSSYYAVRQGRSIGVFRTWRECEESVVGYPDNDYQKCATEDEAWDFVNADGPSSTPSNGRAGATAGWGVWHEDEKYEHLNRSERLAGTEQTNNRAELTAAIEALRGAPRDGKPILHTDSRYTMGIKDWLPGWERNGFRNSLGKPVANQDLVRQLDREIKMRGGNIEWKHVKGHSGIYGNEMADRLAVQGANKAARKASP</sequence>
<dbReference type="AlphaFoldDB" id="A0A316UAP6"/>
<feature type="domain" description="RNase H type-1" evidence="10">
    <location>
        <begin position="43"/>
        <end position="193"/>
    </location>
</feature>
<dbReference type="Pfam" id="PF01693">
    <property type="entry name" value="Cauli_VI"/>
    <property type="match status" value="1"/>
</dbReference>
<dbReference type="InterPro" id="IPR012337">
    <property type="entry name" value="RNaseH-like_sf"/>
</dbReference>
<accession>A0A316UAP6</accession>
<evidence type="ECO:0000256" key="7">
    <source>
        <dbReference type="ARBA" id="ARBA00022759"/>
    </source>
</evidence>
<dbReference type="GO" id="GO:0003676">
    <property type="term" value="F:nucleic acid binding"/>
    <property type="evidence" value="ECO:0007669"/>
    <property type="project" value="InterPro"/>
</dbReference>
<organism evidence="11 12">
    <name type="scientific">Pseudomicrostroma glucosiphilum</name>
    <dbReference type="NCBI Taxonomy" id="1684307"/>
    <lineage>
        <taxon>Eukaryota</taxon>
        <taxon>Fungi</taxon>
        <taxon>Dikarya</taxon>
        <taxon>Basidiomycota</taxon>
        <taxon>Ustilaginomycotina</taxon>
        <taxon>Exobasidiomycetes</taxon>
        <taxon>Microstromatales</taxon>
        <taxon>Microstromatales incertae sedis</taxon>
        <taxon>Pseudomicrostroma</taxon>
    </lineage>
</organism>
<dbReference type="InterPro" id="IPR037056">
    <property type="entry name" value="RNase_H1_N_sf"/>
</dbReference>
<dbReference type="RefSeq" id="XP_025348701.1">
    <property type="nucleotide sequence ID" value="XM_025489516.1"/>
</dbReference>
<dbReference type="GeneID" id="37011250"/>
<dbReference type="GO" id="GO:0043137">
    <property type="term" value="P:DNA replication, removal of RNA primer"/>
    <property type="evidence" value="ECO:0007669"/>
    <property type="project" value="TreeGrafter"/>
</dbReference>
<reference evidence="11 12" key="1">
    <citation type="journal article" date="2018" name="Mol. Biol. Evol.">
        <title>Broad Genomic Sampling Reveals a Smut Pathogenic Ancestry of the Fungal Clade Ustilaginomycotina.</title>
        <authorList>
            <person name="Kijpornyongpan T."/>
            <person name="Mondo S.J."/>
            <person name="Barry K."/>
            <person name="Sandor L."/>
            <person name="Lee J."/>
            <person name="Lipzen A."/>
            <person name="Pangilinan J."/>
            <person name="LaButti K."/>
            <person name="Hainaut M."/>
            <person name="Henrissat B."/>
            <person name="Grigoriev I.V."/>
            <person name="Spatafora J.W."/>
            <person name="Aime M.C."/>
        </authorList>
    </citation>
    <scope>NUCLEOTIDE SEQUENCE [LARGE SCALE GENOMIC DNA]</scope>
    <source>
        <strain evidence="11 12">MCA 4718</strain>
    </source>
</reference>
<dbReference type="InterPro" id="IPR050092">
    <property type="entry name" value="RNase_H"/>
</dbReference>
<comment type="similarity">
    <text evidence="3">Belongs to the RNase H family.</text>
</comment>
<dbReference type="InterPro" id="IPR011320">
    <property type="entry name" value="RNase_H1_N"/>
</dbReference>
<keyword evidence="8" id="KW-0378">Hydrolase</keyword>
<dbReference type="SUPFAM" id="SSF53098">
    <property type="entry name" value="Ribonuclease H-like"/>
    <property type="match status" value="1"/>
</dbReference>
<comment type="catalytic activity">
    <reaction evidence="1">
        <text>Endonucleolytic cleavage to 5'-phosphomonoester.</text>
        <dbReference type="EC" id="3.1.26.4"/>
    </reaction>
</comment>
<evidence type="ECO:0000313" key="11">
    <source>
        <dbReference type="EMBL" id="PWN21541.1"/>
    </source>
</evidence>
<keyword evidence="6" id="KW-0479">Metal-binding</keyword>
<dbReference type="GO" id="GO:0046872">
    <property type="term" value="F:metal ion binding"/>
    <property type="evidence" value="ECO:0007669"/>
    <property type="project" value="UniProtKB-KW"/>
</dbReference>
<dbReference type="EC" id="3.1.26.4" evidence="4"/>
<keyword evidence="9" id="KW-0460">Magnesium</keyword>
<dbReference type="Proteomes" id="UP000245942">
    <property type="component" value="Unassembled WGS sequence"/>
</dbReference>
<evidence type="ECO:0000256" key="6">
    <source>
        <dbReference type="ARBA" id="ARBA00022723"/>
    </source>
</evidence>
<dbReference type="Gene3D" id="3.30.420.10">
    <property type="entry name" value="Ribonuclease H-like superfamily/Ribonuclease H"/>
    <property type="match status" value="1"/>
</dbReference>
<dbReference type="InterPro" id="IPR009027">
    <property type="entry name" value="Ribosomal_bL9/RNase_H1_N"/>
</dbReference>
<dbReference type="CDD" id="cd09280">
    <property type="entry name" value="RNase_HI_eukaryote_like"/>
    <property type="match status" value="1"/>
</dbReference>
<keyword evidence="7" id="KW-0255">Endonuclease</keyword>